<keyword evidence="1" id="KW-0812">Transmembrane</keyword>
<dbReference type="AlphaFoldDB" id="A0A9N9ZI51"/>
<evidence type="ECO:0000313" key="3">
    <source>
        <dbReference type="Proteomes" id="UP000775872"/>
    </source>
</evidence>
<keyword evidence="1" id="KW-0472">Membrane</keyword>
<evidence type="ECO:0000256" key="1">
    <source>
        <dbReference type="SAM" id="Phobius"/>
    </source>
</evidence>
<keyword evidence="1" id="KW-1133">Transmembrane helix</keyword>
<organism evidence="2 3">
    <name type="scientific">Clonostachys solani</name>
    <dbReference type="NCBI Taxonomy" id="160281"/>
    <lineage>
        <taxon>Eukaryota</taxon>
        <taxon>Fungi</taxon>
        <taxon>Dikarya</taxon>
        <taxon>Ascomycota</taxon>
        <taxon>Pezizomycotina</taxon>
        <taxon>Sordariomycetes</taxon>
        <taxon>Hypocreomycetidae</taxon>
        <taxon>Hypocreales</taxon>
        <taxon>Bionectriaceae</taxon>
        <taxon>Clonostachys</taxon>
    </lineage>
</organism>
<feature type="transmembrane region" description="Helical" evidence="1">
    <location>
        <begin position="138"/>
        <end position="160"/>
    </location>
</feature>
<accession>A0A9N9ZI51</accession>
<dbReference type="OrthoDB" id="2157530at2759"/>
<feature type="transmembrane region" description="Helical" evidence="1">
    <location>
        <begin position="175"/>
        <end position="196"/>
    </location>
</feature>
<evidence type="ECO:0008006" key="4">
    <source>
        <dbReference type="Google" id="ProtNLM"/>
    </source>
</evidence>
<keyword evidence="3" id="KW-1185">Reference proteome</keyword>
<proteinExistence type="predicted"/>
<dbReference type="EMBL" id="CABFOC020000063">
    <property type="protein sequence ID" value="CAH0056044.1"/>
    <property type="molecule type" value="Genomic_DNA"/>
</dbReference>
<dbReference type="PANTHER" id="PTHR24148">
    <property type="entry name" value="ANKYRIN REPEAT DOMAIN-CONTAINING PROTEIN 39 HOMOLOG-RELATED"/>
    <property type="match status" value="1"/>
</dbReference>
<comment type="caution">
    <text evidence="2">The sequence shown here is derived from an EMBL/GenBank/DDBJ whole genome shotgun (WGS) entry which is preliminary data.</text>
</comment>
<evidence type="ECO:0000313" key="2">
    <source>
        <dbReference type="EMBL" id="CAH0056044.1"/>
    </source>
</evidence>
<name>A0A9N9ZI51_9HYPO</name>
<dbReference type="Pfam" id="PF26639">
    <property type="entry name" value="Het-6_barrel"/>
    <property type="match status" value="1"/>
</dbReference>
<gene>
    <name evidence="2" type="ORF">CSOL1703_00005978</name>
</gene>
<reference evidence="2" key="1">
    <citation type="submission" date="2021-10" db="EMBL/GenBank/DDBJ databases">
        <authorList>
            <person name="Piombo E."/>
        </authorList>
    </citation>
    <scope>NUCLEOTIDE SEQUENCE</scope>
</reference>
<dbReference type="PANTHER" id="PTHR24148:SF64">
    <property type="entry name" value="HETEROKARYON INCOMPATIBILITY DOMAIN-CONTAINING PROTEIN"/>
    <property type="match status" value="1"/>
</dbReference>
<protein>
    <recommendedName>
        <fullName evidence="4">Heterokaryon incompatibility domain-containing protein</fullName>
    </recommendedName>
</protein>
<dbReference type="Proteomes" id="UP000775872">
    <property type="component" value="Unassembled WGS sequence"/>
</dbReference>
<dbReference type="InterPro" id="IPR052895">
    <property type="entry name" value="HetReg/Transcr_Mod"/>
</dbReference>
<sequence length="583" mass="65323">MNTGMLCGIRFSLSPLWTRKVDLDVILRSPWVFRCWTFQEFLLARDMVFLCGEETIIWEELANAICFHHEDSYFVRSKPINEVTFEQWWPLVTLWFNFSRRSLRSWPRQGRDQQRIKSIQEGVKTVWSASRYGPASQLHMFCLISSVLVGAGLVALYWAVWKGAETGTDEPGRFGFFWFFGSLIYLSLSINLLKIWRQLVVGLDQKWARADNADGEIRARVIDGVRSALKNRDCSDHHDKSFSLHGVLDICRVTPSKPDYGRSVGETYHVLMQELIAWDAQALVMILDAGKPLQLAPSWVPNWSESGPSEWLVSQYRTRTGASAPNAAYPSLPRDVSIVDNAILRLQGKRVGTVTFSTDMRIPAESSTSQAQPGVGLVSALFRLVQFFAYVGGRTSHGLLSDDATTTTFSVLEGLIRIRGTTYKQSNSGMMQHTVRLPAWEGPYDFTKEKREFWRLSELLKVIAAALPGLNLESEEGSRDATVQLFEQVAGRAYIGNYFLRLVKILVEQKRGLYVLSGGLAGTGPLGVSVGDEVFVLPGIPTPMVLRKAGNGRGWTVVGATLVHSIMYGQLYVGNGYETIDLL</sequence>